<feature type="domain" description="ABC transporter" evidence="11">
    <location>
        <begin position="2"/>
        <end position="240"/>
    </location>
</feature>
<keyword evidence="4 10" id="KW-0812">Transmembrane</keyword>
<keyword evidence="3" id="KW-1003">Cell membrane</keyword>
<evidence type="ECO:0000256" key="1">
    <source>
        <dbReference type="ARBA" id="ARBA00004429"/>
    </source>
</evidence>
<keyword evidence="13" id="KW-1185">Reference proteome</keyword>
<name>A0A1M7FSS3_9FIRM</name>
<dbReference type="PANTHER" id="PTHR42798">
    <property type="entry name" value="LIPOPROTEIN-RELEASING SYSTEM ATP-BINDING PROTEIN LOLD"/>
    <property type="match status" value="1"/>
</dbReference>
<dbReference type="GO" id="GO:0016887">
    <property type="term" value="F:ATP hydrolysis activity"/>
    <property type="evidence" value="ECO:0007669"/>
    <property type="project" value="InterPro"/>
</dbReference>
<dbReference type="PROSITE" id="PS00211">
    <property type="entry name" value="ABC_TRANSPORTER_1"/>
    <property type="match status" value="1"/>
</dbReference>
<dbReference type="RefSeq" id="WP_073282729.1">
    <property type="nucleotide sequence ID" value="NZ_FRCP01000006.1"/>
</dbReference>
<evidence type="ECO:0000313" key="13">
    <source>
        <dbReference type="Proteomes" id="UP000184038"/>
    </source>
</evidence>
<dbReference type="InterPro" id="IPR027417">
    <property type="entry name" value="P-loop_NTPase"/>
</dbReference>
<dbReference type="SUPFAM" id="SSF52540">
    <property type="entry name" value="P-loop containing nucleoside triphosphate hydrolases"/>
    <property type="match status" value="1"/>
</dbReference>
<evidence type="ECO:0000256" key="7">
    <source>
        <dbReference type="ARBA" id="ARBA00022989"/>
    </source>
</evidence>
<dbReference type="CDD" id="cd03255">
    <property type="entry name" value="ABC_MJ0796_LolCDE_FtsE"/>
    <property type="match status" value="1"/>
</dbReference>
<dbReference type="SMART" id="SM00382">
    <property type="entry name" value="AAA"/>
    <property type="match status" value="1"/>
</dbReference>
<dbReference type="GO" id="GO:0005886">
    <property type="term" value="C:plasma membrane"/>
    <property type="evidence" value="ECO:0007669"/>
    <property type="project" value="UniProtKB-SubCell"/>
</dbReference>
<dbReference type="STRING" id="1120996.SAMN02746066_00630"/>
<keyword evidence="6" id="KW-0067">ATP-binding</keyword>
<reference evidence="12 13" key="1">
    <citation type="submission" date="2016-11" db="EMBL/GenBank/DDBJ databases">
        <authorList>
            <person name="Jaros S."/>
            <person name="Januszkiewicz K."/>
            <person name="Wedrychowicz H."/>
        </authorList>
    </citation>
    <scope>NUCLEOTIDE SEQUENCE [LARGE SCALE GENOMIC DNA]</scope>
    <source>
        <strain evidence="12 13">DSM 15930</strain>
    </source>
</reference>
<keyword evidence="7 10" id="KW-1133">Transmembrane helix</keyword>
<keyword evidence="2" id="KW-0813">Transport</keyword>
<dbReference type="Gene3D" id="3.40.50.300">
    <property type="entry name" value="P-loop containing nucleotide triphosphate hydrolases"/>
    <property type="match status" value="1"/>
</dbReference>
<dbReference type="Pfam" id="PF02687">
    <property type="entry name" value="FtsX"/>
    <property type="match status" value="1"/>
</dbReference>
<dbReference type="Pfam" id="PF00005">
    <property type="entry name" value="ABC_tran"/>
    <property type="match status" value="1"/>
</dbReference>
<dbReference type="InterPro" id="IPR017871">
    <property type="entry name" value="ABC_transporter-like_CS"/>
</dbReference>
<dbReference type="InterPro" id="IPR003439">
    <property type="entry name" value="ABC_transporter-like_ATP-bd"/>
</dbReference>
<keyword evidence="5" id="KW-0547">Nucleotide-binding</keyword>
<dbReference type="AlphaFoldDB" id="A0A1M7FSS3"/>
<keyword evidence="8 10" id="KW-0472">Membrane</keyword>
<dbReference type="GO" id="GO:0022857">
    <property type="term" value="F:transmembrane transporter activity"/>
    <property type="evidence" value="ECO:0007669"/>
    <property type="project" value="UniProtKB-ARBA"/>
</dbReference>
<evidence type="ECO:0000259" key="11">
    <source>
        <dbReference type="PROSITE" id="PS50893"/>
    </source>
</evidence>
<evidence type="ECO:0000256" key="2">
    <source>
        <dbReference type="ARBA" id="ARBA00022448"/>
    </source>
</evidence>
<dbReference type="GO" id="GO:0005524">
    <property type="term" value="F:ATP binding"/>
    <property type="evidence" value="ECO:0007669"/>
    <property type="project" value="UniProtKB-KW"/>
</dbReference>
<evidence type="ECO:0000313" key="12">
    <source>
        <dbReference type="EMBL" id="SHM07141.1"/>
    </source>
</evidence>
<feature type="transmembrane region" description="Helical" evidence="10">
    <location>
        <begin position="710"/>
        <end position="732"/>
    </location>
</feature>
<evidence type="ECO:0000256" key="10">
    <source>
        <dbReference type="SAM" id="Phobius"/>
    </source>
</evidence>
<dbReference type="FunFam" id="3.40.50.300:FF:000032">
    <property type="entry name" value="Export ABC transporter ATP-binding protein"/>
    <property type="match status" value="1"/>
</dbReference>
<protein>
    <submittedName>
        <fullName evidence="12">Putative ABC transport system permease protein</fullName>
    </submittedName>
</protein>
<evidence type="ECO:0000256" key="6">
    <source>
        <dbReference type="ARBA" id="ARBA00022840"/>
    </source>
</evidence>
<sequence>MLELKNIRKVYHVGDMDTIALDDISVAFREKEFVAILGTSGSGKTTCLNIIGGLDKYDSGDLVIKGKKTKDFKDIEWDSYRNNSVGFIFQSYNLIMHLSIVENVELGMTLSGVSKEQKHKRAIQVLEEVGLKDHLHKKPNQLSGGQMQRVAIARALANDPEILLCDEPTGALDTATSVQIMDLIKKVAGDRLVIMVTHNPELAEQYADRIIRFKDGNIIDDTNPHQERPKEDQFNLKKTAMRFKTAFGLSLNNLKTKKGRTFLTSFASSIGIIGIAVILSLSSGFKEQILQFQSDAMADMPIIITQSTQEIDEETMHKLANDRMAVVKGTAEFEDTDKVYLYDPSENTQIHTNVFTDEFMEYLESINPEICGSLGYTRLVNLNMVRNTDKGVVPVSIASASSNDNGMSSMMSSATMSLGLSSYPKQLADSSKSYLEKTYDVLAGEYPANDNEVVLVIDEKNRIPQNVMEALGFDTKDVETIDFDDIVGTEMKIIPNNEYYVKTDMGNYIPATDYQTMYDSKDAIDIKIAAVVRQKSNVTIGVLSTGIAYSDNLAGKIIELNEESDIVKAQEDSDVNVMTMQNFDDATAKSQFLGYLGGTSIPYMIMVYPETFENKDLVLDYLDTYNEDKDSDDAIVYTDMAGTMSNMTSGIMDAITIVLVAFAAISLVVSLIMICIITYTSVLERTKEIGVLRALGARKKDITRVFDAETFILGLFSGILGIVIAWLLTFPINSVLYNMTDLENVAKLRPEHAVLLVVISTILTVLGGHIPARMASKKDAVEALRSE</sequence>
<comment type="subcellular location">
    <subcellularLocation>
        <location evidence="1">Cell inner membrane</location>
        <topology evidence="1">Multi-pass membrane protein</topology>
    </subcellularLocation>
</comment>
<evidence type="ECO:0000256" key="4">
    <source>
        <dbReference type="ARBA" id="ARBA00022692"/>
    </source>
</evidence>
<proteinExistence type="inferred from homology"/>
<dbReference type="OrthoDB" id="2079174at2"/>
<gene>
    <name evidence="12" type="ORF">SAMN02746066_00630</name>
</gene>
<dbReference type="EMBL" id="FRCP01000006">
    <property type="protein sequence ID" value="SHM07141.1"/>
    <property type="molecule type" value="Genomic_DNA"/>
</dbReference>
<evidence type="ECO:0000256" key="9">
    <source>
        <dbReference type="ARBA" id="ARBA00038388"/>
    </source>
</evidence>
<feature type="transmembrane region" description="Helical" evidence="10">
    <location>
        <begin position="654"/>
        <end position="679"/>
    </location>
</feature>
<dbReference type="Proteomes" id="UP000184038">
    <property type="component" value="Unassembled WGS sequence"/>
</dbReference>
<dbReference type="PANTHER" id="PTHR42798:SF6">
    <property type="entry name" value="CELL DIVISION ATP-BINDING PROTEIN FTSE"/>
    <property type="match status" value="1"/>
</dbReference>
<organism evidence="12 13">
    <name type="scientific">Anaerosporobacter mobilis DSM 15930</name>
    <dbReference type="NCBI Taxonomy" id="1120996"/>
    <lineage>
        <taxon>Bacteria</taxon>
        <taxon>Bacillati</taxon>
        <taxon>Bacillota</taxon>
        <taxon>Clostridia</taxon>
        <taxon>Lachnospirales</taxon>
        <taxon>Lachnospiraceae</taxon>
        <taxon>Anaerosporobacter</taxon>
    </lineage>
</organism>
<feature type="transmembrane region" description="Helical" evidence="10">
    <location>
        <begin position="752"/>
        <end position="770"/>
    </location>
</feature>
<dbReference type="PROSITE" id="PS50893">
    <property type="entry name" value="ABC_TRANSPORTER_2"/>
    <property type="match status" value="1"/>
</dbReference>
<dbReference type="InterPro" id="IPR003593">
    <property type="entry name" value="AAA+_ATPase"/>
</dbReference>
<evidence type="ECO:0000256" key="8">
    <source>
        <dbReference type="ARBA" id="ARBA00023136"/>
    </source>
</evidence>
<evidence type="ECO:0000256" key="5">
    <source>
        <dbReference type="ARBA" id="ARBA00022741"/>
    </source>
</evidence>
<dbReference type="InterPro" id="IPR017911">
    <property type="entry name" value="MacB-like_ATP-bd"/>
</dbReference>
<evidence type="ECO:0000256" key="3">
    <source>
        <dbReference type="ARBA" id="ARBA00022475"/>
    </source>
</evidence>
<dbReference type="GO" id="GO:0098796">
    <property type="term" value="C:membrane protein complex"/>
    <property type="evidence" value="ECO:0007669"/>
    <property type="project" value="UniProtKB-ARBA"/>
</dbReference>
<dbReference type="InterPro" id="IPR003838">
    <property type="entry name" value="ABC3_permease_C"/>
</dbReference>
<feature type="transmembrane region" description="Helical" evidence="10">
    <location>
        <begin position="262"/>
        <end position="285"/>
    </location>
</feature>
<comment type="similarity">
    <text evidence="9">Belongs to the ABC transporter superfamily. Macrolide exporter (TC 3.A.1.122) family.</text>
</comment>
<accession>A0A1M7FSS3</accession>